<reference evidence="3" key="1">
    <citation type="submission" date="2016-11" db="UniProtKB">
        <authorList>
            <consortium name="WormBaseParasite"/>
        </authorList>
    </citation>
    <scope>IDENTIFICATION</scope>
</reference>
<dbReference type="PANTHER" id="PTHR36953">
    <property type="entry name" value="PROTEIN CBG07386-RELATED"/>
    <property type="match status" value="1"/>
</dbReference>
<dbReference type="WBParaSite" id="Csp11.Scaffold597.g5316.t1">
    <property type="protein sequence ID" value="Csp11.Scaffold597.g5316.t1"/>
    <property type="gene ID" value="Csp11.Scaffold597.g5316"/>
</dbReference>
<organism evidence="2 3">
    <name type="scientific">Caenorhabditis tropicalis</name>
    <dbReference type="NCBI Taxonomy" id="1561998"/>
    <lineage>
        <taxon>Eukaryota</taxon>
        <taxon>Metazoa</taxon>
        <taxon>Ecdysozoa</taxon>
        <taxon>Nematoda</taxon>
        <taxon>Chromadorea</taxon>
        <taxon>Rhabditida</taxon>
        <taxon>Rhabditina</taxon>
        <taxon>Rhabditomorpha</taxon>
        <taxon>Rhabditoidea</taxon>
        <taxon>Rhabditidae</taxon>
        <taxon>Peloderinae</taxon>
        <taxon>Caenorhabditis</taxon>
    </lineage>
</organism>
<keyword evidence="2" id="KW-1185">Reference proteome</keyword>
<evidence type="ECO:0000313" key="2">
    <source>
        <dbReference type="Proteomes" id="UP000095282"/>
    </source>
</evidence>
<evidence type="ECO:0000256" key="1">
    <source>
        <dbReference type="SAM" id="SignalP"/>
    </source>
</evidence>
<dbReference type="eggNOG" id="ENOG502T3DR">
    <property type="taxonomic scope" value="Eukaryota"/>
</dbReference>
<keyword evidence="1" id="KW-0732">Signal</keyword>
<sequence>MRLLLLLPSLFLLSIAGYPPNFFSKITDDQVFTILHSACKKGTYICPKQEYRIGKLPRNFKWNGTKIVSSGVVKKLRAGGYKNNEIYGAFREEFCCTELPCLRDCNYVGYKIEKKIVADFPKNAEALLRLDDPQINKYKDEILKYVAQYGEKRVNDFSADIEDLFDMLHYRSDRLQGPVNYMQRLIDAGEFKNENPPFMQYLESLRTTRPPKVFEMSDESKEEFRAKLEKMKSIEIDTHYQISY</sequence>
<feature type="signal peptide" evidence="1">
    <location>
        <begin position="1"/>
        <end position="17"/>
    </location>
</feature>
<dbReference type="PANTHER" id="PTHR36953:SF3">
    <property type="entry name" value="DUF19 DOMAIN-CONTAINING PROTEIN-RELATED"/>
    <property type="match status" value="1"/>
</dbReference>
<protein>
    <submittedName>
        <fullName evidence="3">Uncharacterized protein</fullName>
    </submittedName>
</protein>
<proteinExistence type="predicted"/>
<name>A0A1I7TF30_9PELO</name>
<evidence type="ECO:0000313" key="3">
    <source>
        <dbReference type="WBParaSite" id="Csp11.Scaffold597.g5316.t1"/>
    </source>
</evidence>
<dbReference type="Proteomes" id="UP000095282">
    <property type="component" value="Unplaced"/>
</dbReference>
<accession>A0A1I7TF30</accession>
<dbReference type="AlphaFoldDB" id="A0A1I7TF30"/>
<dbReference type="InterPro" id="IPR040437">
    <property type="entry name" value="F10E9.3-like"/>
</dbReference>
<feature type="chain" id="PRO_5009307431" evidence="1">
    <location>
        <begin position="18"/>
        <end position="244"/>
    </location>
</feature>